<dbReference type="EMBL" id="MFAF01000019">
    <property type="protein sequence ID" value="OGD78937.1"/>
    <property type="molecule type" value="Genomic_DNA"/>
</dbReference>
<accession>A0A1F5FHA0</accession>
<feature type="domain" description="Rubrerythrin diiron-binding" evidence="1">
    <location>
        <begin position="9"/>
        <end position="139"/>
    </location>
</feature>
<organism evidence="2 3">
    <name type="scientific">Candidatus Coatesbacteria bacterium RBG_13_66_14</name>
    <dbReference type="NCBI Taxonomy" id="1817816"/>
    <lineage>
        <taxon>Bacteria</taxon>
        <taxon>Candidatus Coatesiibacteriota</taxon>
    </lineage>
</organism>
<dbReference type="CDD" id="cd01045">
    <property type="entry name" value="Ferritin_like_AB"/>
    <property type="match status" value="1"/>
</dbReference>
<dbReference type="InterPro" id="IPR009078">
    <property type="entry name" value="Ferritin-like_SF"/>
</dbReference>
<comment type="caution">
    <text evidence="2">The sequence shown here is derived from an EMBL/GenBank/DDBJ whole genome shotgun (WGS) entry which is preliminary data.</text>
</comment>
<name>A0A1F5FHA0_9BACT</name>
<proteinExistence type="predicted"/>
<evidence type="ECO:0000313" key="2">
    <source>
        <dbReference type="EMBL" id="OGD78937.1"/>
    </source>
</evidence>
<dbReference type="GO" id="GO:0046872">
    <property type="term" value="F:metal ion binding"/>
    <property type="evidence" value="ECO:0007669"/>
    <property type="project" value="InterPro"/>
</dbReference>
<protein>
    <submittedName>
        <fullName evidence="2">Rubrerythrin</fullName>
    </submittedName>
</protein>
<dbReference type="GO" id="GO:0016491">
    <property type="term" value="F:oxidoreductase activity"/>
    <property type="evidence" value="ECO:0007669"/>
    <property type="project" value="InterPro"/>
</dbReference>
<reference evidence="2 3" key="1">
    <citation type="journal article" date="2016" name="Nat. Commun.">
        <title>Thousands of microbial genomes shed light on interconnected biogeochemical processes in an aquifer system.</title>
        <authorList>
            <person name="Anantharaman K."/>
            <person name="Brown C.T."/>
            <person name="Hug L.A."/>
            <person name="Sharon I."/>
            <person name="Castelle C.J."/>
            <person name="Probst A.J."/>
            <person name="Thomas B.C."/>
            <person name="Singh A."/>
            <person name="Wilkins M.J."/>
            <person name="Karaoz U."/>
            <person name="Brodie E.L."/>
            <person name="Williams K.H."/>
            <person name="Hubbard S.S."/>
            <person name="Banfield J.F."/>
        </authorList>
    </citation>
    <scope>NUCLEOTIDE SEQUENCE [LARGE SCALE GENOMIC DNA]</scope>
</reference>
<dbReference type="AlphaFoldDB" id="A0A1F5FHA0"/>
<sequence length="151" mass="17410">MQRFSSADEVLDFAIQREIESHDFYTDLAGRVKRPWMREVFTDFAREEAGHRKKLEAVKTGKTLLPAREKILDLKLSDYIVEAEIKPKMDYQEALQVAMHKEKKAFLLYTDLAGAVEDAGLKNTFLALAQEEAKHKLRFEIEYDDLLESGG</sequence>
<gene>
    <name evidence="2" type="ORF">A2Y64_02075</name>
</gene>
<dbReference type="Pfam" id="PF02915">
    <property type="entry name" value="Rubrerythrin"/>
    <property type="match status" value="1"/>
</dbReference>
<evidence type="ECO:0000313" key="3">
    <source>
        <dbReference type="Proteomes" id="UP000177187"/>
    </source>
</evidence>
<dbReference type="PANTHER" id="PTHR33531:SF10">
    <property type="entry name" value="BLR7895 PROTEIN"/>
    <property type="match status" value="1"/>
</dbReference>
<evidence type="ECO:0000259" key="1">
    <source>
        <dbReference type="Pfam" id="PF02915"/>
    </source>
</evidence>
<dbReference type="STRING" id="1817816.A2Y64_02075"/>
<dbReference type="PANTHER" id="PTHR33531">
    <property type="entry name" value="RUBRERYTHRIN SUBFAMILY"/>
    <property type="match status" value="1"/>
</dbReference>
<dbReference type="Gene3D" id="1.20.1260.10">
    <property type="match status" value="1"/>
</dbReference>
<dbReference type="SUPFAM" id="SSF47240">
    <property type="entry name" value="Ferritin-like"/>
    <property type="match status" value="1"/>
</dbReference>
<dbReference type="InterPro" id="IPR003251">
    <property type="entry name" value="Rr_diiron-bd_dom"/>
</dbReference>
<dbReference type="Proteomes" id="UP000177187">
    <property type="component" value="Unassembled WGS sequence"/>
</dbReference>
<dbReference type="InterPro" id="IPR012347">
    <property type="entry name" value="Ferritin-like"/>
</dbReference>